<gene>
    <name evidence="1" type="ORF">BDV95DRAFT_559901</name>
</gene>
<dbReference type="AlphaFoldDB" id="A0A7C8MGI3"/>
<organism evidence="1 2">
    <name type="scientific">Massariosphaeria phaeospora</name>
    <dbReference type="NCBI Taxonomy" id="100035"/>
    <lineage>
        <taxon>Eukaryota</taxon>
        <taxon>Fungi</taxon>
        <taxon>Dikarya</taxon>
        <taxon>Ascomycota</taxon>
        <taxon>Pezizomycotina</taxon>
        <taxon>Dothideomycetes</taxon>
        <taxon>Pleosporomycetidae</taxon>
        <taxon>Pleosporales</taxon>
        <taxon>Pleosporales incertae sedis</taxon>
        <taxon>Massariosphaeria</taxon>
    </lineage>
</organism>
<proteinExistence type="predicted"/>
<dbReference type="EMBL" id="JAADJZ010000002">
    <property type="protein sequence ID" value="KAF2877716.1"/>
    <property type="molecule type" value="Genomic_DNA"/>
</dbReference>
<name>A0A7C8MGI3_9PLEO</name>
<reference evidence="1 2" key="1">
    <citation type="submission" date="2020-01" db="EMBL/GenBank/DDBJ databases">
        <authorList>
            <consortium name="DOE Joint Genome Institute"/>
            <person name="Haridas S."/>
            <person name="Albert R."/>
            <person name="Binder M."/>
            <person name="Bloem J."/>
            <person name="Labutti K."/>
            <person name="Salamov A."/>
            <person name="Andreopoulos B."/>
            <person name="Baker S.E."/>
            <person name="Barry K."/>
            <person name="Bills G."/>
            <person name="Bluhm B.H."/>
            <person name="Cannon C."/>
            <person name="Castanera R."/>
            <person name="Culley D.E."/>
            <person name="Daum C."/>
            <person name="Ezra D."/>
            <person name="Gonzalez J.B."/>
            <person name="Henrissat B."/>
            <person name="Kuo A."/>
            <person name="Liang C."/>
            <person name="Lipzen A."/>
            <person name="Lutzoni F."/>
            <person name="Magnuson J."/>
            <person name="Mondo S."/>
            <person name="Nolan M."/>
            <person name="Ohm R."/>
            <person name="Pangilinan J."/>
            <person name="Park H.-J.H."/>
            <person name="Ramirez L."/>
            <person name="Alfaro M."/>
            <person name="Sun H."/>
            <person name="Tritt A."/>
            <person name="Yoshinaga Y."/>
            <person name="Zwiers L.-H.L."/>
            <person name="Turgeon B.G."/>
            <person name="Goodwin S.B."/>
            <person name="Spatafora J.W."/>
            <person name="Crous P.W."/>
            <person name="Grigoriev I.V."/>
        </authorList>
    </citation>
    <scope>NUCLEOTIDE SEQUENCE [LARGE SCALE GENOMIC DNA]</scope>
    <source>
        <strain evidence="1 2">CBS 611.86</strain>
    </source>
</reference>
<dbReference type="Proteomes" id="UP000481861">
    <property type="component" value="Unassembled WGS sequence"/>
</dbReference>
<evidence type="ECO:0000313" key="1">
    <source>
        <dbReference type="EMBL" id="KAF2877716.1"/>
    </source>
</evidence>
<sequence>MRTGASGILGLGFCSATREPARSGSGASRRRLHAGSRCFAGSETRYASARHRQKSQIHRERKPRWTRTRAMRFLQVLGETGPRHCDPTTSRDFHSSILGRPNASAGWKSHKALLDEAISTHEKPTHTQLSADVQVMVYSRLSFKILRMRQNTRDGPRLLLWIDAQSYHTEAIRTCHVDASRDQVCGVSLWQCNPL</sequence>
<evidence type="ECO:0000313" key="2">
    <source>
        <dbReference type="Proteomes" id="UP000481861"/>
    </source>
</evidence>
<comment type="caution">
    <text evidence="1">The sequence shown here is derived from an EMBL/GenBank/DDBJ whole genome shotgun (WGS) entry which is preliminary data.</text>
</comment>
<keyword evidence="2" id="KW-1185">Reference proteome</keyword>
<accession>A0A7C8MGI3</accession>
<protein>
    <submittedName>
        <fullName evidence="1">Uncharacterized protein</fullName>
    </submittedName>
</protein>